<proteinExistence type="predicted"/>
<dbReference type="KEGG" id="epa:110235166"/>
<dbReference type="AlphaFoldDB" id="A0A913WZA5"/>
<protein>
    <submittedName>
        <fullName evidence="3">Uncharacterized protein</fullName>
    </submittedName>
</protein>
<accession>A0A913WZA5</accession>
<dbReference type="PROSITE" id="PS51257">
    <property type="entry name" value="PROKAR_LIPOPROTEIN"/>
    <property type="match status" value="1"/>
</dbReference>
<name>A0A913WZA5_EXADI</name>
<evidence type="ECO:0000256" key="1">
    <source>
        <dbReference type="SAM" id="MobiDB-lite"/>
    </source>
</evidence>
<dbReference type="EnsemblMetazoa" id="XM_021040605.2">
    <property type="protein sequence ID" value="XP_020896264.1"/>
    <property type="gene ID" value="LOC110235166"/>
</dbReference>
<keyword evidence="4" id="KW-1185">Reference proteome</keyword>
<sequence length="188" mass="22232">MRVSFVVFILGLAGCLAWNDVELEAHDAEDSDFQDKNIASESEEGPSFEEINREMEKQGVLRNPNVLGIFRDGEKPHNLKPEPQEEEPAVLQHQASHLFSRSPMCRRRRTGNYQITLGNTAFLVVYNFDCGRNRLCYWCSGRWLGYCRLKRIRLTMRICVQRGFRWYWTWRNFYIPSHCKCYSRQRQG</sequence>
<dbReference type="RefSeq" id="XP_020896264.1">
    <property type="nucleotide sequence ID" value="XM_021040605.2"/>
</dbReference>
<evidence type="ECO:0000313" key="3">
    <source>
        <dbReference type="EnsemblMetazoa" id="XP_020896264.1"/>
    </source>
</evidence>
<keyword evidence="2" id="KW-0732">Signal</keyword>
<reference evidence="3" key="1">
    <citation type="submission" date="2022-11" db="UniProtKB">
        <authorList>
            <consortium name="EnsemblMetazoa"/>
        </authorList>
    </citation>
    <scope>IDENTIFICATION</scope>
</reference>
<dbReference type="Proteomes" id="UP000887567">
    <property type="component" value="Unplaced"/>
</dbReference>
<dbReference type="GeneID" id="110235166"/>
<feature type="signal peptide" evidence="2">
    <location>
        <begin position="1"/>
        <end position="17"/>
    </location>
</feature>
<feature type="region of interest" description="Disordered" evidence="1">
    <location>
        <begin position="29"/>
        <end position="49"/>
    </location>
</feature>
<evidence type="ECO:0000256" key="2">
    <source>
        <dbReference type="SAM" id="SignalP"/>
    </source>
</evidence>
<evidence type="ECO:0000313" key="4">
    <source>
        <dbReference type="Proteomes" id="UP000887567"/>
    </source>
</evidence>
<feature type="chain" id="PRO_5037655673" evidence="2">
    <location>
        <begin position="18"/>
        <end position="188"/>
    </location>
</feature>
<organism evidence="3 4">
    <name type="scientific">Exaiptasia diaphana</name>
    <name type="common">Tropical sea anemone</name>
    <name type="synonym">Aiptasia pulchella</name>
    <dbReference type="NCBI Taxonomy" id="2652724"/>
    <lineage>
        <taxon>Eukaryota</taxon>
        <taxon>Metazoa</taxon>
        <taxon>Cnidaria</taxon>
        <taxon>Anthozoa</taxon>
        <taxon>Hexacorallia</taxon>
        <taxon>Actiniaria</taxon>
        <taxon>Aiptasiidae</taxon>
        <taxon>Exaiptasia</taxon>
    </lineage>
</organism>